<comment type="similarity">
    <text evidence="2 17">Belongs to the NAD kinase family.</text>
</comment>
<evidence type="ECO:0000256" key="8">
    <source>
        <dbReference type="ARBA" id="ARBA00022777"/>
    </source>
</evidence>
<dbReference type="Pfam" id="PF01513">
    <property type="entry name" value="NAD_kinase"/>
    <property type="match status" value="1"/>
</dbReference>
<evidence type="ECO:0000256" key="6">
    <source>
        <dbReference type="ARBA" id="ARBA00022679"/>
    </source>
</evidence>
<dbReference type="Proteomes" id="UP000472273">
    <property type="component" value="Unplaced"/>
</dbReference>
<name>A0A670YG76_PSETE</name>
<evidence type="ECO:0000256" key="17">
    <source>
        <dbReference type="PIRNR" id="PIRNR017565"/>
    </source>
</evidence>
<comment type="catalytic activity">
    <reaction evidence="15 17">
        <text>NAD(+) + ATP = ADP + NADP(+) + H(+)</text>
        <dbReference type="Rhea" id="RHEA:18629"/>
        <dbReference type="ChEBI" id="CHEBI:15378"/>
        <dbReference type="ChEBI" id="CHEBI:30616"/>
        <dbReference type="ChEBI" id="CHEBI:57540"/>
        <dbReference type="ChEBI" id="CHEBI:58349"/>
        <dbReference type="ChEBI" id="CHEBI:456216"/>
        <dbReference type="EC" id="2.7.1.23"/>
    </reaction>
</comment>
<evidence type="ECO:0000256" key="11">
    <source>
        <dbReference type="ARBA" id="ARBA00022946"/>
    </source>
</evidence>
<organism evidence="18 19">
    <name type="scientific">Pseudonaja textilis</name>
    <name type="common">Eastern brown snake</name>
    <dbReference type="NCBI Taxonomy" id="8673"/>
    <lineage>
        <taxon>Eukaryota</taxon>
        <taxon>Metazoa</taxon>
        <taxon>Chordata</taxon>
        <taxon>Craniata</taxon>
        <taxon>Vertebrata</taxon>
        <taxon>Euteleostomi</taxon>
        <taxon>Lepidosauria</taxon>
        <taxon>Squamata</taxon>
        <taxon>Bifurcata</taxon>
        <taxon>Unidentata</taxon>
        <taxon>Episquamata</taxon>
        <taxon>Toxicofera</taxon>
        <taxon>Serpentes</taxon>
        <taxon>Colubroidea</taxon>
        <taxon>Elapidae</taxon>
        <taxon>Hydrophiinae</taxon>
        <taxon>Pseudonaja</taxon>
    </lineage>
</organism>
<dbReference type="Ensembl" id="ENSPTXT00000011289.1">
    <property type="protein sequence ID" value="ENSPTXP00000010930.1"/>
    <property type="gene ID" value="ENSPTXG00000007656.1"/>
</dbReference>
<dbReference type="GO" id="GO:0019674">
    <property type="term" value="P:NAD+ metabolic process"/>
    <property type="evidence" value="ECO:0007669"/>
    <property type="project" value="UniProtKB-UniRule"/>
</dbReference>
<evidence type="ECO:0000256" key="9">
    <source>
        <dbReference type="ARBA" id="ARBA00022840"/>
    </source>
</evidence>
<evidence type="ECO:0000256" key="13">
    <source>
        <dbReference type="ARBA" id="ARBA00023027"/>
    </source>
</evidence>
<evidence type="ECO:0000313" key="19">
    <source>
        <dbReference type="Proteomes" id="UP000472273"/>
    </source>
</evidence>
<keyword evidence="12" id="KW-0007">Acetylation</keyword>
<evidence type="ECO:0000313" key="18">
    <source>
        <dbReference type="Ensembl" id="ENSPTXP00000010930.1"/>
    </source>
</evidence>
<dbReference type="Gene3D" id="2.60.200.30">
    <property type="entry name" value="Probable inorganic polyphosphate/atp-NAD kinase, domain 2"/>
    <property type="match status" value="1"/>
</dbReference>
<dbReference type="FunFam" id="3.40.50.10330:FF:000021">
    <property type="entry name" value="NAD kinase 2, mitochondrial"/>
    <property type="match status" value="1"/>
</dbReference>
<evidence type="ECO:0000256" key="15">
    <source>
        <dbReference type="ARBA" id="ARBA00047925"/>
    </source>
</evidence>
<dbReference type="PANTHER" id="PTHR13158">
    <property type="match status" value="1"/>
</dbReference>
<evidence type="ECO:0000256" key="10">
    <source>
        <dbReference type="ARBA" id="ARBA00022857"/>
    </source>
</evidence>
<keyword evidence="5" id="KW-0597">Phosphoprotein</keyword>
<comment type="function">
    <text evidence="17">Mitochondrial NAD(+) kinase that phosphorylates NAD(+) to yield NADP(+). Can use both ATP or inorganic polyphosphate as the phosphoryl donor.</text>
</comment>
<keyword evidence="7 17" id="KW-0547">Nucleotide-binding</keyword>
<keyword evidence="9 17" id="KW-0067">ATP-binding</keyword>
<dbReference type="Gene3D" id="3.40.50.10330">
    <property type="entry name" value="Probable inorganic polyphosphate/atp-NAD kinase, domain 1"/>
    <property type="match status" value="1"/>
</dbReference>
<dbReference type="GeneTree" id="ENSGT00390000006320"/>
<evidence type="ECO:0000256" key="3">
    <source>
        <dbReference type="ARBA" id="ARBA00011738"/>
    </source>
</evidence>
<dbReference type="GO" id="GO:0006741">
    <property type="term" value="P:NADP+ biosynthetic process"/>
    <property type="evidence" value="ECO:0007669"/>
    <property type="project" value="UniProtKB-UniRule"/>
</dbReference>
<comment type="subunit">
    <text evidence="3 17">Homodimer.</text>
</comment>
<dbReference type="InterPro" id="IPR017438">
    <property type="entry name" value="ATP-NAD_kinase_N"/>
</dbReference>
<evidence type="ECO:0000256" key="1">
    <source>
        <dbReference type="ARBA" id="ARBA00004173"/>
    </source>
</evidence>
<comment type="subcellular location">
    <subcellularLocation>
        <location evidence="1 17">Mitochondrion</location>
    </subcellularLocation>
</comment>
<protein>
    <recommendedName>
        <fullName evidence="16 17">NAD kinase 2, mitochondrial</fullName>
        <ecNumber evidence="4 17">2.7.1.23</ecNumber>
    </recommendedName>
    <alternativeName>
        <fullName evidence="17">NAD kinase domain-containing protein 1, mitochondrial</fullName>
    </alternativeName>
</protein>
<proteinExistence type="inferred from homology"/>
<reference evidence="18" key="1">
    <citation type="submission" date="2025-08" db="UniProtKB">
        <authorList>
            <consortium name="Ensembl"/>
        </authorList>
    </citation>
    <scope>IDENTIFICATION</scope>
</reference>
<dbReference type="InterPro" id="IPR012355">
    <property type="entry name" value="NADK2_mit"/>
</dbReference>
<evidence type="ECO:0000256" key="7">
    <source>
        <dbReference type="ARBA" id="ARBA00022741"/>
    </source>
</evidence>
<keyword evidence="19" id="KW-1185">Reference proteome</keyword>
<evidence type="ECO:0000256" key="2">
    <source>
        <dbReference type="ARBA" id="ARBA00010995"/>
    </source>
</evidence>
<dbReference type="EC" id="2.7.1.23" evidence="4 17"/>
<keyword evidence="11" id="KW-0809">Transit peptide</keyword>
<dbReference type="InterPro" id="IPR017437">
    <property type="entry name" value="ATP-NAD_kinase_PpnK-typ_C"/>
</dbReference>
<keyword evidence="14 17" id="KW-0496">Mitochondrion</keyword>
<dbReference type="SUPFAM" id="SSF111331">
    <property type="entry name" value="NAD kinase/diacylglycerol kinase-like"/>
    <property type="match status" value="1"/>
</dbReference>
<accession>A0A670YG76</accession>
<evidence type="ECO:0000256" key="12">
    <source>
        <dbReference type="ARBA" id="ARBA00022990"/>
    </source>
</evidence>
<keyword evidence="8 17" id="KW-0418">Kinase</keyword>
<dbReference type="PIRSF" id="PIRSF017565">
    <property type="entry name" value="Kin_ATP-NAD_euk"/>
    <property type="match status" value="1"/>
</dbReference>
<sequence>PPTCAGFRPSRVVVVAKTTRYEFEQQRYRYAGLSEEDLKQLLALKGSNYSGLLERHRIHTKNVEHIVNSLRNEKIEVRLVKRRDYDEETVQWADAVIAAGGDGTMLLAASKVLDQLKPVIGINTDPDRSEGHLCLPVRYTHSFPDALQKLYTGEFRWQWRQRIRLYLEGTGVNPVPVDLHEQQLSQEQHSRAHVNGRFQDQRSQISEPHLLPVRSLNEVFIGESLSSRVNYKSCKPSFKFSLRRASYYEISVDDGPWEKQKSSGLNICTGTGSKAWSFNINKIANQAVEEILKIVTNGYNESLLYSPEEPRLFFSVREPISNRVFSSSRQRGFASKVCIRSRCWDACMVVDGGTSFEFNDGAIASILINTEDALRTVLLED</sequence>
<evidence type="ECO:0000256" key="14">
    <source>
        <dbReference type="ARBA" id="ARBA00023128"/>
    </source>
</evidence>
<dbReference type="FunFam" id="2.60.200.30:FF:000010">
    <property type="entry name" value="NAD kinase 2, mitochondrial"/>
    <property type="match status" value="1"/>
</dbReference>
<dbReference type="PANTHER" id="PTHR13158:SF5">
    <property type="entry name" value="NAD KINASE 2, MITOCHONDRIAL"/>
    <property type="match status" value="1"/>
</dbReference>
<dbReference type="GO" id="GO:0005524">
    <property type="term" value="F:ATP binding"/>
    <property type="evidence" value="ECO:0007669"/>
    <property type="project" value="UniProtKB-UniRule"/>
</dbReference>
<dbReference type="GO" id="GO:0003951">
    <property type="term" value="F:NAD+ kinase activity"/>
    <property type="evidence" value="ECO:0007669"/>
    <property type="project" value="UniProtKB-UniRule"/>
</dbReference>
<gene>
    <name evidence="18" type="primary">NADK2</name>
</gene>
<evidence type="ECO:0000256" key="5">
    <source>
        <dbReference type="ARBA" id="ARBA00022553"/>
    </source>
</evidence>
<reference evidence="18" key="2">
    <citation type="submission" date="2025-09" db="UniProtKB">
        <authorList>
            <consortium name="Ensembl"/>
        </authorList>
    </citation>
    <scope>IDENTIFICATION</scope>
</reference>
<keyword evidence="6 17" id="KW-0808">Transferase</keyword>
<dbReference type="InterPro" id="IPR002504">
    <property type="entry name" value="NADK"/>
</dbReference>
<keyword evidence="10 17" id="KW-0521">NADP</keyword>
<keyword evidence="13 17" id="KW-0520">NAD</keyword>
<dbReference type="InterPro" id="IPR016064">
    <property type="entry name" value="NAD/diacylglycerol_kinase_sf"/>
</dbReference>
<evidence type="ECO:0000256" key="16">
    <source>
        <dbReference type="ARBA" id="ARBA00068714"/>
    </source>
</evidence>
<dbReference type="GO" id="GO:0005759">
    <property type="term" value="C:mitochondrial matrix"/>
    <property type="evidence" value="ECO:0007669"/>
    <property type="project" value="UniProtKB-ARBA"/>
</dbReference>
<evidence type="ECO:0000256" key="4">
    <source>
        <dbReference type="ARBA" id="ARBA00012120"/>
    </source>
</evidence>
<dbReference type="GO" id="GO:0042803">
    <property type="term" value="F:protein homodimerization activity"/>
    <property type="evidence" value="ECO:0007669"/>
    <property type="project" value="UniProtKB-UniRule"/>
</dbReference>
<dbReference type="AlphaFoldDB" id="A0A670YG76"/>